<dbReference type="AlphaFoldDB" id="A0A494VM67"/>
<gene>
    <name evidence="5 6" type="primary">kdsB</name>
    <name evidence="6" type="ORF">HYN43_005215</name>
</gene>
<comment type="pathway">
    <text evidence="5">Nucleotide-sugar biosynthesis; CMP-3-deoxy-D-manno-octulosonate biosynthesis; CMP-3-deoxy-D-manno-octulosonate from 3-deoxy-D-manno-octulosonate and CTP: step 1/1.</text>
</comment>
<evidence type="ECO:0000313" key="7">
    <source>
        <dbReference type="Proteomes" id="UP000270046"/>
    </source>
</evidence>
<dbReference type="GO" id="GO:0005829">
    <property type="term" value="C:cytosol"/>
    <property type="evidence" value="ECO:0007669"/>
    <property type="project" value="TreeGrafter"/>
</dbReference>
<proteinExistence type="inferred from homology"/>
<dbReference type="KEGG" id="muh:HYN43_005215"/>
<dbReference type="EC" id="2.7.7.38" evidence="5"/>
<name>A0A494VM67_9SPHI</name>
<comment type="subcellular location">
    <subcellularLocation>
        <location evidence="5">Cytoplasm</location>
    </subcellularLocation>
    <subcellularLocation>
        <location evidence="1">Membrane</location>
    </subcellularLocation>
</comment>
<keyword evidence="3 5" id="KW-0548">Nucleotidyltransferase</keyword>
<dbReference type="SUPFAM" id="SSF53448">
    <property type="entry name" value="Nucleotide-diphospho-sugar transferases"/>
    <property type="match status" value="1"/>
</dbReference>
<dbReference type="GO" id="GO:0008690">
    <property type="term" value="F:3-deoxy-manno-octulosonate cytidylyltransferase activity"/>
    <property type="evidence" value="ECO:0007669"/>
    <property type="project" value="UniProtKB-UniRule"/>
</dbReference>
<dbReference type="InterPro" id="IPR003329">
    <property type="entry name" value="Cytidylyl_trans"/>
</dbReference>
<evidence type="ECO:0000256" key="1">
    <source>
        <dbReference type="ARBA" id="ARBA00004370"/>
    </source>
</evidence>
<dbReference type="InterPro" id="IPR004528">
    <property type="entry name" value="KdsB"/>
</dbReference>
<evidence type="ECO:0000256" key="2">
    <source>
        <dbReference type="ARBA" id="ARBA00022679"/>
    </source>
</evidence>
<evidence type="ECO:0000313" key="6">
    <source>
        <dbReference type="EMBL" id="AYL94731.1"/>
    </source>
</evidence>
<comment type="similarity">
    <text evidence="5">Belongs to the KdsB family.</text>
</comment>
<evidence type="ECO:0000256" key="4">
    <source>
        <dbReference type="ARBA" id="ARBA00022985"/>
    </source>
</evidence>
<dbReference type="CDD" id="cd02517">
    <property type="entry name" value="CMP-KDO-Synthetase"/>
    <property type="match status" value="1"/>
</dbReference>
<keyword evidence="4 5" id="KW-0448">Lipopolysaccharide biosynthesis</keyword>
<dbReference type="GO" id="GO:0016020">
    <property type="term" value="C:membrane"/>
    <property type="evidence" value="ECO:0007669"/>
    <property type="project" value="UniProtKB-SubCell"/>
</dbReference>
<dbReference type="HAMAP" id="MF_00057">
    <property type="entry name" value="KdsB"/>
    <property type="match status" value="1"/>
</dbReference>
<accession>A0A494VM67</accession>
<dbReference type="RefSeq" id="WP_119408443.1">
    <property type="nucleotide sequence ID" value="NZ_CP032869.1"/>
</dbReference>
<dbReference type="Gene3D" id="3.90.550.10">
    <property type="entry name" value="Spore Coat Polysaccharide Biosynthesis Protein SpsA, Chain A"/>
    <property type="match status" value="1"/>
</dbReference>
<organism evidence="6 7">
    <name type="scientific">Mucilaginibacter celer</name>
    <dbReference type="NCBI Taxonomy" id="2305508"/>
    <lineage>
        <taxon>Bacteria</taxon>
        <taxon>Pseudomonadati</taxon>
        <taxon>Bacteroidota</taxon>
        <taxon>Sphingobacteriia</taxon>
        <taxon>Sphingobacteriales</taxon>
        <taxon>Sphingobacteriaceae</taxon>
        <taxon>Mucilaginibacter</taxon>
    </lineage>
</organism>
<dbReference type="GO" id="GO:0009103">
    <property type="term" value="P:lipopolysaccharide biosynthetic process"/>
    <property type="evidence" value="ECO:0007669"/>
    <property type="project" value="UniProtKB-UniRule"/>
</dbReference>
<keyword evidence="2 5" id="KW-0808">Transferase</keyword>
<protein>
    <recommendedName>
        <fullName evidence="5">3-deoxy-manno-octulosonate cytidylyltransferase</fullName>
        <ecNumber evidence="5">2.7.7.38</ecNumber>
    </recommendedName>
    <alternativeName>
        <fullName evidence="5">CMP-2-keto-3-deoxyoctulosonic acid synthase</fullName>
        <shortName evidence="5">CKS</shortName>
        <shortName evidence="5">CMP-KDO synthase</shortName>
    </alternativeName>
</protein>
<dbReference type="EMBL" id="CP032869">
    <property type="protein sequence ID" value="AYL94731.1"/>
    <property type="molecule type" value="Genomic_DNA"/>
</dbReference>
<dbReference type="Pfam" id="PF02348">
    <property type="entry name" value="CTP_transf_3"/>
    <property type="match status" value="1"/>
</dbReference>
<dbReference type="GO" id="GO:0033468">
    <property type="term" value="P:CMP-keto-3-deoxy-D-manno-octulosonic acid biosynthetic process"/>
    <property type="evidence" value="ECO:0007669"/>
    <property type="project" value="UniProtKB-UniRule"/>
</dbReference>
<keyword evidence="5" id="KW-0963">Cytoplasm</keyword>
<dbReference type="Proteomes" id="UP000270046">
    <property type="component" value="Chromosome"/>
</dbReference>
<dbReference type="NCBIfam" id="NF009905">
    <property type="entry name" value="PRK13368.1"/>
    <property type="match status" value="1"/>
</dbReference>
<comment type="catalytic activity">
    <reaction evidence="5">
        <text>3-deoxy-alpha-D-manno-oct-2-ulosonate + CTP = CMP-3-deoxy-beta-D-manno-octulosonate + diphosphate</text>
        <dbReference type="Rhea" id="RHEA:23448"/>
        <dbReference type="ChEBI" id="CHEBI:33019"/>
        <dbReference type="ChEBI" id="CHEBI:37563"/>
        <dbReference type="ChEBI" id="CHEBI:85986"/>
        <dbReference type="ChEBI" id="CHEBI:85987"/>
        <dbReference type="EC" id="2.7.7.38"/>
    </reaction>
</comment>
<dbReference type="NCBIfam" id="NF003952">
    <property type="entry name" value="PRK05450.1-5"/>
    <property type="match status" value="1"/>
</dbReference>
<dbReference type="PANTHER" id="PTHR42866">
    <property type="entry name" value="3-DEOXY-MANNO-OCTULOSONATE CYTIDYLYLTRANSFERASE"/>
    <property type="match status" value="1"/>
</dbReference>
<dbReference type="NCBIfam" id="TIGR00466">
    <property type="entry name" value="kdsB"/>
    <property type="match status" value="1"/>
</dbReference>
<dbReference type="InterPro" id="IPR029044">
    <property type="entry name" value="Nucleotide-diphossugar_trans"/>
</dbReference>
<reference evidence="6 7" key="1">
    <citation type="submission" date="2018-10" db="EMBL/GenBank/DDBJ databases">
        <title>Genome sequencing of Mucilaginibacter sp. HYN0043.</title>
        <authorList>
            <person name="Kim M."/>
            <person name="Yi H."/>
        </authorList>
    </citation>
    <scope>NUCLEOTIDE SEQUENCE [LARGE SCALE GENOMIC DNA]</scope>
    <source>
        <strain evidence="6 7">HYN0043</strain>
    </source>
</reference>
<keyword evidence="7" id="KW-1185">Reference proteome</keyword>
<dbReference type="OrthoDB" id="9815559at2"/>
<sequence length="244" mass="27629">MKILGIIPARYASSRFPGKPMVDIGGKTMIQRVYEQAKKCQSLSEVIVATDDDRIFNHVIGFGGVAVMTGENHQSGTDRCAEVARLHPDYDVIINIQGDEPFIDPEQITKLTACFNDTGTQLATLVKRILTEQELHNTNSPKVVINRLSEAVYFSRSTLPHIRGQEPENWLEFYPFFKHIGIYGYRADVLQEVTKLPVSPLEKAESLEQLRWIDNGYRIKVAETELDTHAVDVPEDLDKLKFNL</sequence>
<evidence type="ECO:0000256" key="5">
    <source>
        <dbReference type="HAMAP-Rule" id="MF_00057"/>
    </source>
</evidence>
<comment type="function">
    <text evidence="5">Activates KDO (a required 8-carbon sugar) for incorporation into bacterial lipopolysaccharide in Gram-negative bacteria.</text>
</comment>
<dbReference type="NCBIfam" id="NF003950">
    <property type="entry name" value="PRK05450.1-3"/>
    <property type="match status" value="1"/>
</dbReference>
<evidence type="ECO:0000256" key="3">
    <source>
        <dbReference type="ARBA" id="ARBA00022695"/>
    </source>
</evidence>
<dbReference type="UniPathway" id="UPA00358">
    <property type="reaction ID" value="UER00476"/>
</dbReference>
<dbReference type="FunFam" id="3.90.550.10:FF:000011">
    <property type="entry name" value="3-deoxy-manno-octulosonate cytidylyltransferase"/>
    <property type="match status" value="1"/>
</dbReference>
<dbReference type="PANTHER" id="PTHR42866:SF2">
    <property type="entry name" value="3-DEOXY-MANNO-OCTULOSONATE CYTIDYLYLTRANSFERASE, MITOCHONDRIAL"/>
    <property type="match status" value="1"/>
</dbReference>